<sequence>MDGWAKAVKLFRPEFNFTREQADEVKQQTFQRTWDGANEGASDVVNTSTHEVVKDDTPGCDNFPPA</sequence>
<dbReference type="EMBL" id="JBBNAG010000003">
    <property type="protein sequence ID" value="KAK9148862.1"/>
    <property type="molecule type" value="Genomic_DNA"/>
</dbReference>
<protein>
    <submittedName>
        <fullName evidence="1">Uncharacterized protein</fullName>
    </submittedName>
</protein>
<dbReference type="Proteomes" id="UP001419268">
    <property type="component" value="Unassembled WGS sequence"/>
</dbReference>
<comment type="caution">
    <text evidence="1">The sequence shown here is derived from an EMBL/GenBank/DDBJ whole genome shotgun (WGS) entry which is preliminary data.</text>
</comment>
<keyword evidence="2" id="KW-1185">Reference proteome</keyword>
<reference evidence="1 2" key="1">
    <citation type="submission" date="2024-01" db="EMBL/GenBank/DDBJ databases">
        <title>Genome assemblies of Stephania.</title>
        <authorList>
            <person name="Yang L."/>
        </authorList>
    </citation>
    <scope>NUCLEOTIDE SEQUENCE [LARGE SCALE GENOMIC DNA]</scope>
    <source>
        <strain evidence="1">JXDWG</strain>
        <tissue evidence="1">Leaf</tissue>
    </source>
</reference>
<gene>
    <name evidence="1" type="ORF">Scep_007619</name>
</gene>
<organism evidence="1 2">
    <name type="scientific">Stephania cephalantha</name>
    <dbReference type="NCBI Taxonomy" id="152367"/>
    <lineage>
        <taxon>Eukaryota</taxon>
        <taxon>Viridiplantae</taxon>
        <taxon>Streptophyta</taxon>
        <taxon>Embryophyta</taxon>
        <taxon>Tracheophyta</taxon>
        <taxon>Spermatophyta</taxon>
        <taxon>Magnoliopsida</taxon>
        <taxon>Ranunculales</taxon>
        <taxon>Menispermaceae</taxon>
        <taxon>Menispermoideae</taxon>
        <taxon>Cissampelideae</taxon>
        <taxon>Stephania</taxon>
    </lineage>
</organism>
<dbReference type="AlphaFoldDB" id="A0AAP0KCX5"/>
<evidence type="ECO:0000313" key="1">
    <source>
        <dbReference type="EMBL" id="KAK9148862.1"/>
    </source>
</evidence>
<name>A0AAP0KCX5_9MAGN</name>
<evidence type="ECO:0000313" key="2">
    <source>
        <dbReference type="Proteomes" id="UP001419268"/>
    </source>
</evidence>
<proteinExistence type="predicted"/>
<accession>A0AAP0KCX5</accession>